<dbReference type="AlphaFoldDB" id="A0A7X4KK44"/>
<evidence type="ECO:0000313" key="8">
    <source>
        <dbReference type="Proteomes" id="UP000450676"/>
    </source>
</evidence>
<dbReference type="GO" id="GO:0006096">
    <property type="term" value="P:glycolytic process"/>
    <property type="evidence" value="ECO:0007669"/>
    <property type="project" value="UniProtKB-KW"/>
</dbReference>
<feature type="domain" description="SIS" evidence="6">
    <location>
        <begin position="141"/>
        <end position="280"/>
    </location>
</feature>
<dbReference type="InterPro" id="IPR009057">
    <property type="entry name" value="Homeodomain-like_sf"/>
</dbReference>
<dbReference type="InterPro" id="IPR047640">
    <property type="entry name" value="RpiR-like"/>
</dbReference>
<dbReference type="InterPro" id="IPR001347">
    <property type="entry name" value="SIS_dom"/>
</dbReference>
<keyword evidence="4" id="KW-0804">Transcription</keyword>
<reference evidence="7 8" key="1">
    <citation type="submission" date="2019-12" db="EMBL/GenBank/DDBJ databases">
        <title>Novel species isolated from a subtropical stream in China.</title>
        <authorList>
            <person name="Lu H."/>
        </authorList>
    </citation>
    <scope>NUCLEOTIDE SEQUENCE [LARGE SCALE GENOMIC DNA]</scope>
    <source>
        <strain evidence="7 8">FT127W</strain>
    </source>
</reference>
<evidence type="ECO:0000256" key="1">
    <source>
        <dbReference type="ARBA" id="ARBA00023015"/>
    </source>
</evidence>
<dbReference type="InterPro" id="IPR046348">
    <property type="entry name" value="SIS_dom_sf"/>
</dbReference>
<dbReference type="GO" id="GO:0097367">
    <property type="term" value="F:carbohydrate derivative binding"/>
    <property type="evidence" value="ECO:0007669"/>
    <property type="project" value="InterPro"/>
</dbReference>
<evidence type="ECO:0000256" key="3">
    <source>
        <dbReference type="ARBA" id="ARBA00023152"/>
    </source>
</evidence>
<evidence type="ECO:0000256" key="2">
    <source>
        <dbReference type="ARBA" id="ARBA00023125"/>
    </source>
</evidence>
<dbReference type="Gene3D" id="3.40.50.10490">
    <property type="entry name" value="Glucose-6-phosphate isomerase like protein, domain 1"/>
    <property type="match status" value="1"/>
</dbReference>
<dbReference type="InterPro" id="IPR035472">
    <property type="entry name" value="RpiR-like_SIS"/>
</dbReference>
<dbReference type="RefSeq" id="WP_161071155.1">
    <property type="nucleotide sequence ID" value="NZ_CP086370.1"/>
</dbReference>
<sequence length="312" mass="33036">MKKSAHESQSPEVAFAHSELGQALIRVLGEGSSSYRTIADYLLRNQVRVTALGIEELAESCQVSTATISRFARDIGFKNYAAMRGAVAEVLQGVLQPVEKLRNNIERREGAASPATESLEFAAANIGATGKGLALSEMDKVVHKLTRAGTVYVMGFGLSTHLAGLLAMHLQPFCPHVVEVAGHGGTEVAAGHLATITAKDVLIVISFPRYALDVIRLANFARSRQASIVSLTDSPASPLAELADHVLYAQSSHPVLPSSSTAAVALIEALVVSLMVSNKDNVEKAARLTEAISAYLYGADAALPARPKKNAR</sequence>
<keyword evidence="1" id="KW-0805">Transcription regulation</keyword>
<evidence type="ECO:0000259" key="6">
    <source>
        <dbReference type="PROSITE" id="PS51464"/>
    </source>
</evidence>
<evidence type="ECO:0000256" key="4">
    <source>
        <dbReference type="ARBA" id="ARBA00023163"/>
    </source>
</evidence>
<comment type="caution">
    <text evidence="7">The sequence shown here is derived from an EMBL/GenBank/DDBJ whole genome shotgun (WGS) entry which is preliminary data.</text>
</comment>
<dbReference type="Pfam" id="PF01380">
    <property type="entry name" value="SIS"/>
    <property type="match status" value="1"/>
</dbReference>
<dbReference type="PANTHER" id="PTHR30514">
    <property type="entry name" value="GLUCOKINASE"/>
    <property type="match status" value="1"/>
</dbReference>
<dbReference type="GO" id="GO:0003677">
    <property type="term" value="F:DNA binding"/>
    <property type="evidence" value="ECO:0007669"/>
    <property type="project" value="UniProtKB-KW"/>
</dbReference>
<keyword evidence="8" id="KW-1185">Reference proteome</keyword>
<dbReference type="PROSITE" id="PS51071">
    <property type="entry name" value="HTH_RPIR"/>
    <property type="match status" value="1"/>
</dbReference>
<dbReference type="SUPFAM" id="SSF46689">
    <property type="entry name" value="Homeodomain-like"/>
    <property type="match status" value="1"/>
</dbReference>
<accession>A0A7X4KK44</accession>
<name>A0A7X4KK44_9BURK</name>
<feature type="domain" description="HTH rpiR-type" evidence="5">
    <location>
        <begin position="18"/>
        <end position="94"/>
    </location>
</feature>
<keyword evidence="2" id="KW-0238">DNA-binding</keyword>
<dbReference type="InterPro" id="IPR000281">
    <property type="entry name" value="HTH_RpiR"/>
</dbReference>
<protein>
    <submittedName>
        <fullName evidence="7">SIS domain-containing protein</fullName>
    </submittedName>
</protein>
<dbReference type="SUPFAM" id="SSF53697">
    <property type="entry name" value="SIS domain"/>
    <property type="match status" value="1"/>
</dbReference>
<dbReference type="Gene3D" id="1.10.10.10">
    <property type="entry name" value="Winged helix-like DNA-binding domain superfamily/Winged helix DNA-binding domain"/>
    <property type="match status" value="1"/>
</dbReference>
<dbReference type="PANTHER" id="PTHR30514:SF18">
    <property type="entry name" value="RPIR-FAMILY TRANSCRIPTIONAL REGULATOR"/>
    <property type="match status" value="1"/>
</dbReference>
<dbReference type="Proteomes" id="UP000450676">
    <property type="component" value="Unassembled WGS sequence"/>
</dbReference>
<dbReference type="InterPro" id="IPR036388">
    <property type="entry name" value="WH-like_DNA-bd_sf"/>
</dbReference>
<dbReference type="EMBL" id="WWCU01000004">
    <property type="protein sequence ID" value="MYN06759.1"/>
    <property type="molecule type" value="Genomic_DNA"/>
</dbReference>
<dbReference type="GO" id="GO:0003700">
    <property type="term" value="F:DNA-binding transcription factor activity"/>
    <property type="evidence" value="ECO:0007669"/>
    <property type="project" value="InterPro"/>
</dbReference>
<evidence type="ECO:0000313" key="7">
    <source>
        <dbReference type="EMBL" id="MYN06759.1"/>
    </source>
</evidence>
<keyword evidence="3" id="KW-0324">Glycolysis</keyword>
<proteinExistence type="predicted"/>
<evidence type="ECO:0000259" key="5">
    <source>
        <dbReference type="PROSITE" id="PS51071"/>
    </source>
</evidence>
<gene>
    <name evidence="7" type="ORF">GTP77_05350</name>
</gene>
<dbReference type="PROSITE" id="PS51464">
    <property type="entry name" value="SIS"/>
    <property type="match status" value="1"/>
</dbReference>
<organism evidence="7 8">
    <name type="scientific">Pseudoduganella aquatica</name>
    <dbReference type="NCBI Taxonomy" id="2660641"/>
    <lineage>
        <taxon>Bacteria</taxon>
        <taxon>Pseudomonadati</taxon>
        <taxon>Pseudomonadota</taxon>
        <taxon>Betaproteobacteria</taxon>
        <taxon>Burkholderiales</taxon>
        <taxon>Oxalobacteraceae</taxon>
        <taxon>Telluria group</taxon>
        <taxon>Pseudoduganella</taxon>
    </lineage>
</organism>
<dbReference type="CDD" id="cd05013">
    <property type="entry name" value="SIS_RpiR"/>
    <property type="match status" value="1"/>
</dbReference>
<dbReference type="Pfam" id="PF01418">
    <property type="entry name" value="HTH_6"/>
    <property type="match status" value="1"/>
</dbReference>